<accession>A0A0A2MM82</accession>
<dbReference type="Gene3D" id="3.55.50.30">
    <property type="match status" value="1"/>
</dbReference>
<dbReference type="InterPro" id="IPR006860">
    <property type="entry name" value="FecR"/>
</dbReference>
<sequence length="299" mass="33442">MKDDVTLARWLNNEMSDAEMKEFMLLPEYSTYSKIKEFSAQLTVPQADMDSLYQKIEQRKYSNTTKVRKLNPWLPRIAAMLVMALGVTYFFYTTHTTTQLAANGQRATFSLPDNSEVVLNSGSEAEFREWNWAGNRKVELNGEAYFKVAKGEKFDVVTPGGTVTVVGTQFNVKARDGRLDVTCFEGKVKVTSNNNTVLLTPGQSVAYQNGTNLDVPNEEGDAPGWLTYEASFSKESLPHVIKEIERQYNTTIVLKSTASDSPYSGTLPMNNLDQALDLIQTSYHLKASKDGKKIILTAE</sequence>
<dbReference type="Gene3D" id="2.60.120.1440">
    <property type="match status" value="1"/>
</dbReference>
<dbReference type="InterPro" id="IPR012373">
    <property type="entry name" value="Ferrdict_sens_TM"/>
</dbReference>
<gene>
    <name evidence="4" type="ORF">Q766_09095</name>
</gene>
<feature type="domain" description="FecR protein" evidence="2">
    <location>
        <begin position="102"/>
        <end position="189"/>
    </location>
</feature>
<evidence type="ECO:0000259" key="3">
    <source>
        <dbReference type="Pfam" id="PF16344"/>
    </source>
</evidence>
<evidence type="ECO:0000256" key="1">
    <source>
        <dbReference type="SAM" id="Phobius"/>
    </source>
</evidence>
<organism evidence="4 5">
    <name type="scientific">Flavobacterium subsaxonicum WB 4.1-42 = DSM 21790</name>
    <dbReference type="NCBI Taxonomy" id="1121898"/>
    <lineage>
        <taxon>Bacteria</taxon>
        <taxon>Pseudomonadati</taxon>
        <taxon>Bacteroidota</taxon>
        <taxon>Flavobacteriia</taxon>
        <taxon>Flavobacteriales</taxon>
        <taxon>Flavobacteriaceae</taxon>
        <taxon>Flavobacterium</taxon>
    </lineage>
</organism>
<dbReference type="Pfam" id="PF16344">
    <property type="entry name" value="FecR_C"/>
    <property type="match status" value="1"/>
</dbReference>
<dbReference type="Pfam" id="PF04773">
    <property type="entry name" value="FecR"/>
    <property type="match status" value="1"/>
</dbReference>
<feature type="transmembrane region" description="Helical" evidence="1">
    <location>
        <begin position="73"/>
        <end position="92"/>
    </location>
</feature>
<dbReference type="Proteomes" id="UP000030111">
    <property type="component" value="Unassembled WGS sequence"/>
</dbReference>
<protein>
    <recommendedName>
        <fullName evidence="6">FecR protein domain-containing protein</fullName>
    </recommendedName>
</protein>
<name>A0A0A2MM82_9FLAO</name>
<dbReference type="PIRSF" id="PIRSF018266">
    <property type="entry name" value="FecR"/>
    <property type="match status" value="1"/>
</dbReference>
<dbReference type="EMBL" id="JRLY01000005">
    <property type="protein sequence ID" value="KGO93439.1"/>
    <property type="molecule type" value="Genomic_DNA"/>
</dbReference>
<comment type="caution">
    <text evidence="4">The sequence shown here is derived from an EMBL/GenBank/DDBJ whole genome shotgun (WGS) entry which is preliminary data.</text>
</comment>
<reference evidence="4 5" key="1">
    <citation type="submission" date="2013-09" db="EMBL/GenBank/DDBJ databases">
        <authorList>
            <person name="Zeng Z."/>
            <person name="Chen C."/>
        </authorList>
    </citation>
    <scope>NUCLEOTIDE SEQUENCE [LARGE SCALE GENOMIC DNA]</scope>
    <source>
        <strain evidence="4 5">WB 4.1-42</strain>
    </source>
</reference>
<evidence type="ECO:0008006" key="6">
    <source>
        <dbReference type="Google" id="ProtNLM"/>
    </source>
</evidence>
<dbReference type="STRING" id="1121898.GCA_000422725_02170"/>
<evidence type="ECO:0000313" key="4">
    <source>
        <dbReference type="EMBL" id="KGO93439.1"/>
    </source>
</evidence>
<evidence type="ECO:0000313" key="5">
    <source>
        <dbReference type="Proteomes" id="UP000030111"/>
    </source>
</evidence>
<keyword evidence="1" id="KW-0472">Membrane</keyword>
<keyword evidence="1" id="KW-1133">Transmembrane helix</keyword>
<dbReference type="RefSeq" id="WP_026990976.1">
    <property type="nucleotide sequence ID" value="NZ_AUGP01000018.1"/>
</dbReference>
<proteinExistence type="predicted"/>
<feature type="domain" description="Protein FecR C-terminal" evidence="3">
    <location>
        <begin position="231"/>
        <end position="296"/>
    </location>
</feature>
<dbReference type="PANTHER" id="PTHR30273">
    <property type="entry name" value="PERIPLASMIC SIGNAL SENSOR AND SIGMA FACTOR ACTIVATOR FECR-RELATED"/>
    <property type="match status" value="1"/>
</dbReference>
<keyword evidence="5" id="KW-1185">Reference proteome</keyword>
<dbReference type="PANTHER" id="PTHR30273:SF2">
    <property type="entry name" value="PROTEIN FECR"/>
    <property type="match status" value="1"/>
</dbReference>
<dbReference type="OrthoDB" id="1097347at2"/>
<evidence type="ECO:0000259" key="2">
    <source>
        <dbReference type="Pfam" id="PF04773"/>
    </source>
</evidence>
<dbReference type="GO" id="GO:0016989">
    <property type="term" value="F:sigma factor antagonist activity"/>
    <property type="evidence" value="ECO:0007669"/>
    <property type="project" value="TreeGrafter"/>
</dbReference>
<dbReference type="eggNOG" id="COG3712">
    <property type="taxonomic scope" value="Bacteria"/>
</dbReference>
<keyword evidence="1" id="KW-0812">Transmembrane</keyword>
<dbReference type="AlphaFoldDB" id="A0A0A2MM82"/>
<dbReference type="InterPro" id="IPR032508">
    <property type="entry name" value="FecR_C"/>
</dbReference>